<proteinExistence type="predicted"/>
<evidence type="ECO:0000313" key="2">
    <source>
        <dbReference type="EMBL" id="EHK19868.1"/>
    </source>
</evidence>
<name>G9N0I6_HYPVG</name>
<feature type="transmembrane region" description="Helical" evidence="1">
    <location>
        <begin position="103"/>
        <end position="131"/>
    </location>
</feature>
<dbReference type="InParanoid" id="G9N0I6"/>
<reference evidence="2 3" key="1">
    <citation type="journal article" date="2011" name="Genome Biol.">
        <title>Comparative genome sequence analysis underscores mycoparasitism as the ancestral life style of Trichoderma.</title>
        <authorList>
            <person name="Kubicek C.P."/>
            <person name="Herrera-Estrella A."/>
            <person name="Seidl-Seiboth V."/>
            <person name="Martinez D.A."/>
            <person name="Druzhinina I.S."/>
            <person name="Thon M."/>
            <person name="Zeilinger S."/>
            <person name="Casas-Flores S."/>
            <person name="Horwitz B.A."/>
            <person name="Mukherjee P.K."/>
            <person name="Mukherjee M."/>
            <person name="Kredics L."/>
            <person name="Alcaraz L.D."/>
            <person name="Aerts A."/>
            <person name="Antal Z."/>
            <person name="Atanasova L."/>
            <person name="Cervantes-Badillo M.G."/>
            <person name="Challacombe J."/>
            <person name="Chertkov O."/>
            <person name="McCluskey K."/>
            <person name="Coulpier F."/>
            <person name="Deshpande N."/>
            <person name="von Doehren H."/>
            <person name="Ebbole D.J."/>
            <person name="Esquivel-Naranjo E.U."/>
            <person name="Fekete E."/>
            <person name="Flipphi M."/>
            <person name="Glaser F."/>
            <person name="Gomez-Rodriguez E.Y."/>
            <person name="Gruber S."/>
            <person name="Han C."/>
            <person name="Henrissat B."/>
            <person name="Hermosa R."/>
            <person name="Hernandez-Onate M."/>
            <person name="Karaffa L."/>
            <person name="Kosti I."/>
            <person name="Le Crom S."/>
            <person name="Lindquist E."/>
            <person name="Lucas S."/>
            <person name="Luebeck M."/>
            <person name="Luebeck P.S."/>
            <person name="Margeot A."/>
            <person name="Metz B."/>
            <person name="Misra M."/>
            <person name="Nevalainen H."/>
            <person name="Omann M."/>
            <person name="Packer N."/>
            <person name="Perrone G."/>
            <person name="Uresti-Rivera E.E."/>
            <person name="Salamov A."/>
            <person name="Schmoll M."/>
            <person name="Seiboth B."/>
            <person name="Shapiro H."/>
            <person name="Sukno S."/>
            <person name="Tamayo-Ramos J.A."/>
            <person name="Tisch D."/>
            <person name="Wiest A."/>
            <person name="Wilkinson H.H."/>
            <person name="Zhang M."/>
            <person name="Coutinho P.M."/>
            <person name="Kenerley C.M."/>
            <person name="Monte E."/>
            <person name="Baker S.E."/>
            <person name="Grigoriev I.V."/>
        </authorList>
    </citation>
    <scope>NUCLEOTIDE SEQUENCE [LARGE SCALE GENOMIC DNA]</scope>
    <source>
        <strain evidence="3">Gv29-8 / FGSC 10586</strain>
    </source>
</reference>
<dbReference type="RefSeq" id="XP_013954065.1">
    <property type="nucleotide sequence ID" value="XM_014098590.1"/>
</dbReference>
<keyword evidence="1" id="KW-1133">Transmembrane helix</keyword>
<evidence type="ECO:0000313" key="3">
    <source>
        <dbReference type="Proteomes" id="UP000007115"/>
    </source>
</evidence>
<sequence length="139" mass="16259">MPAAQERNRSSIEDIYEYYLCEREKFEQIRKILEAPLLDQILATKCKDNLHLSEILESPLLDQILATKCKDNLYVTIPVSKLFENLEPPLLDQILATKCKDNLYIHILYLVYALMQVKPIVAIVGLLILFFQRLFTFKQ</sequence>
<keyword evidence="3" id="KW-1185">Reference proteome</keyword>
<organism evidence="2 3">
    <name type="scientific">Hypocrea virens (strain Gv29-8 / FGSC 10586)</name>
    <name type="common">Gliocladium virens</name>
    <name type="synonym">Trichoderma virens</name>
    <dbReference type="NCBI Taxonomy" id="413071"/>
    <lineage>
        <taxon>Eukaryota</taxon>
        <taxon>Fungi</taxon>
        <taxon>Dikarya</taxon>
        <taxon>Ascomycota</taxon>
        <taxon>Pezizomycotina</taxon>
        <taxon>Sordariomycetes</taxon>
        <taxon>Hypocreomycetidae</taxon>
        <taxon>Hypocreales</taxon>
        <taxon>Hypocreaceae</taxon>
        <taxon>Trichoderma</taxon>
    </lineage>
</organism>
<dbReference type="EMBL" id="ABDF02000082">
    <property type="protein sequence ID" value="EHK19868.1"/>
    <property type="molecule type" value="Genomic_DNA"/>
</dbReference>
<dbReference type="Proteomes" id="UP000007115">
    <property type="component" value="Unassembled WGS sequence"/>
</dbReference>
<gene>
    <name evidence="2" type="ORF">TRIVIDRAFT_203434</name>
</gene>
<comment type="caution">
    <text evidence="2">The sequence shown here is derived from an EMBL/GenBank/DDBJ whole genome shotgun (WGS) entry which is preliminary data.</text>
</comment>
<keyword evidence="1" id="KW-0812">Transmembrane</keyword>
<dbReference type="HOGENOM" id="CLU_1845378_0_0_1"/>
<dbReference type="GeneID" id="25790244"/>
<dbReference type="AlphaFoldDB" id="G9N0I6"/>
<evidence type="ECO:0000256" key="1">
    <source>
        <dbReference type="SAM" id="Phobius"/>
    </source>
</evidence>
<dbReference type="VEuPathDB" id="FungiDB:TRIVIDRAFT_203434"/>
<keyword evidence="1" id="KW-0472">Membrane</keyword>
<accession>G9N0I6</accession>
<protein>
    <submittedName>
        <fullName evidence="2">Uncharacterized protein</fullName>
    </submittedName>
</protein>